<dbReference type="Pfam" id="PF00083">
    <property type="entry name" value="Sugar_tr"/>
    <property type="match status" value="1"/>
</dbReference>
<dbReference type="InterPro" id="IPR020846">
    <property type="entry name" value="MFS_dom"/>
</dbReference>
<evidence type="ECO:0000313" key="10">
    <source>
        <dbReference type="Proteomes" id="UP000672526"/>
    </source>
</evidence>
<comment type="caution">
    <text evidence="9">The sequence shown here is derived from an EMBL/GenBank/DDBJ whole genome shotgun (WGS) entry which is preliminary data.</text>
</comment>
<dbReference type="PROSITE" id="PS50850">
    <property type="entry name" value="MFS"/>
    <property type="match status" value="1"/>
</dbReference>
<dbReference type="InterPro" id="IPR005828">
    <property type="entry name" value="MFS_sugar_transport-like"/>
</dbReference>
<organism evidence="9 10">
    <name type="scientific">Paraburkholderia haematera</name>
    <dbReference type="NCBI Taxonomy" id="2793077"/>
    <lineage>
        <taxon>Bacteria</taxon>
        <taxon>Pseudomonadati</taxon>
        <taxon>Pseudomonadota</taxon>
        <taxon>Betaproteobacteria</taxon>
        <taxon>Burkholderiales</taxon>
        <taxon>Burkholderiaceae</taxon>
        <taxon>Paraburkholderia</taxon>
    </lineage>
</organism>
<evidence type="ECO:0000256" key="5">
    <source>
        <dbReference type="ARBA" id="ARBA00022989"/>
    </source>
</evidence>
<protein>
    <submittedName>
        <fullName evidence="9">Fosfomycin resistance protein AbaF</fullName>
    </submittedName>
</protein>
<keyword evidence="3" id="KW-1003">Cell membrane</keyword>
<evidence type="ECO:0000256" key="4">
    <source>
        <dbReference type="ARBA" id="ARBA00022692"/>
    </source>
</evidence>
<evidence type="ECO:0000256" key="2">
    <source>
        <dbReference type="ARBA" id="ARBA00022448"/>
    </source>
</evidence>
<evidence type="ECO:0000256" key="7">
    <source>
        <dbReference type="SAM" id="Phobius"/>
    </source>
</evidence>
<evidence type="ECO:0000256" key="6">
    <source>
        <dbReference type="ARBA" id="ARBA00023136"/>
    </source>
</evidence>
<evidence type="ECO:0000313" key="9">
    <source>
        <dbReference type="EMBL" id="CAE6794038.1"/>
    </source>
</evidence>
<keyword evidence="10" id="KW-1185">Reference proteome</keyword>
<gene>
    <name evidence="9" type="primary">abaF_6</name>
    <name evidence="9" type="ORF">R69888_04893</name>
</gene>
<feature type="transmembrane region" description="Helical" evidence="7">
    <location>
        <begin position="17"/>
        <end position="38"/>
    </location>
</feature>
<comment type="subcellular location">
    <subcellularLocation>
        <location evidence="1">Cell membrane</location>
        <topology evidence="1">Multi-pass membrane protein</topology>
    </subcellularLocation>
</comment>
<keyword evidence="4 7" id="KW-0812">Transmembrane</keyword>
<keyword evidence="2" id="KW-0813">Transport</keyword>
<keyword evidence="6 7" id="KW-0472">Membrane</keyword>
<accession>A0ABM8S7T2</accession>
<reference evidence="9 10" key="1">
    <citation type="submission" date="2021-02" db="EMBL/GenBank/DDBJ databases">
        <authorList>
            <person name="Vanwijnsberghe S."/>
        </authorList>
    </citation>
    <scope>NUCLEOTIDE SEQUENCE [LARGE SCALE GENOMIC DNA]</scope>
    <source>
        <strain evidence="9 10">LMG 31837</strain>
    </source>
</reference>
<dbReference type="EMBL" id="CAJNBK010000017">
    <property type="protein sequence ID" value="CAE6794038.1"/>
    <property type="molecule type" value="Genomic_DNA"/>
</dbReference>
<evidence type="ECO:0000259" key="8">
    <source>
        <dbReference type="PROSITE" id="PS50850"/>
    </source>
</evidence>
<dbReference type="Proteomes" id="UP000672526">
    <property type="component" value="Unassembled WGS sequence"/>
</dbReference>
<feature type="transmembrane region" description="Helical" evidence="7">
    <location>
        <begin position="50"/>
        <end position="71"/>
    </location>
</feature>
<keyword evidence="5 7" id="KW-1133">Transmembrane helix</keyword>
<dbReference type="PANTHER" id="PTHR43045">
    <property type="entry name" value="SHIKIMATE TRANSPORTER"/>
    <property type="match status" value="1"/>
</dbReference>
<feature type="domain" description="Major facilitator superfamily (MFS) profile" evidence="8">
    <location>
        <begin position="1"/>
        <end position="79"/>
    </location>
</feature>
<name>A0ABM8S7T2_9BURK</name>
<dbReference type="SUPFAM" id="SSF103473">
    <property type="entry name" value="MFS general substrate transporter"/>
    <property type="match status" value="1"/>
</dbReference>
<evidence type="ECO:0000256" key="1">
    <source>
        <dbReference type="ARBA" id="ARBA00004651"/>
    </source>
</evidence>
<dbReference type="InterPro" id="IPR036259">
    <property type="entry name" value="MFS_trans_sf"/>
</dbReference>
<sequence>MARVFGHLGDKLGRKKMVLLTMFLMGIATTGIGLLPGYSSIGIWAPISLVLLRILQGIAVGGEWGGAVLLASEHAPTGR</sequence>
<proteinExistence type="predicted"/>
<dbReference type="PANTHER" id="PTHR43045:SF2">
    <property type="entry name" value="INNER MEMBRANE METABOLITE TRANSPORT PROTEIN YHJE"/>
    <property type="match status" value="1"/>
</dbReference>
<dbReference type="Gene3D" id="1.20.1250.20">
    <property type="entry name" value="MFS general substrate transporter like domains"/>
    <property type="match status" value="1"/>
</dbReference>
<evidence type="ECO:0000256" key="3">
    <source>
        <dbReference type="ARBA" id="ARBA00022475"/>
    </source>
</evidence>